<dbReference type="GO" id="GO:0006508">
    <property type="term" value="P:proteolysis"/>
    <property type="evidence" value="ECO:0007669"/>
    <property type="project" value="UniProtKB-KW"/>
</dbReference>
<dbReference type="InterPro" id="IPR018200">
    <property type="entry name" value="USP_CS"/>
</dbReference>
<comment type="similarity">
    <text evidence="2">Belongs to the peptidase C19 family.</text>
</comment>
<evidence type="ECO:0000256" key="2">
    <source>
        <dbReference type="ARBA" id="ARBA00009085"/>
    </source>
</evidence>
<feature type="compositionally biased region" description="Polar residues" evidence="8">
    <location>
        <begin position="28"/>
        <end position="39"/>
    </location>
</feature>
<sequence length="522" mass="60146">MSGPVIRPTLGASQRQDRSPLVNPPNPVLSSVFTANFYHSDQEDRMGGGGSRNRSSSGHSEPEYDGDRSSDSRSSSQSENSNRSLERRGFENLGNTCFLSALLEALSSLPEFVKCLDKVTDEMPRHHQAEYVEDKTYFQFSLLYELSRMLCAIRKSDVAPSAKKFYKYVGKLEPSLAGRQQQDAHELYLMIMDAFECICKVLDEDAKKIGRFANPRFESNCFYFWTQRRIKCSECSNESCSKEPSVNVSVDLPEDDEIDWNPWKAWGRKFEFTGNNKYKCDKCNKKVDATQFTDLLKPPPVLVVHYHVFQMVDVDGNVHLQKRSKVPFPPESIHLSDFNVVPASQTDLRDYVLCSMVIHIGSNMHCGHYVAAKRIQSDDWVVYDDDVTFERKTVDLMSTSSRHTPYLMFYRRKNYRPRQRNAAGEDTVVRKNWKENKMDEEKHISTIGTDVSGMDDGRQKSEKRKIPTREELESLTGRWQKMATYYLQEWFNFIFSLKASKSLGFLKKDDQDGPFNGFDDII</sequence>
<evidence type="ECO:0000256" key="5">
    <source>
        <dbReference type="ARBA" id="ARBA00022786"/>
    </source>
</evidence>
<evidence type="ECO:0000313" key="13">
    <source>
        <dbReference type="Proteomes" id="UP000659654"/>
    </source>
</evidence>
<dbReference type="InterPro" id="IPR050164">
    <property type="entry name" value="Peptidase_C19"/>
</dbReference>
<dbReference type="EC" id="3.4.19.12" evidence="3"/>
<dbReference type="PANTHER" id="PTHR24006">
    <property type="entry name" value="UBIQUITIN CARBOXYL-TERMINAL HYDROLASE"/>
    <property type="match status" value="1"/>
</dbReference>
<evidence type="ECO:0000256" key="1">
    <source>
        <dbReference type="ARBA" id="ARBA00000707"/>
    </source>
</evidence>
<dbReference type="PROSITE" id="PS50235">
    <property type="entry name" value="USP_3"/>
    <property type="match status" value="1"/>
</dbReference>
<feature type="compositionally biased region" description="Low complexity" evidence="8">
    <location>
        <begin position="72"/>
        <end position="83"/>
    </location>
</feature>
<dbReference type="GO" id="GO:0016579">
    <property type="term" value="P:protein deubiquitination"/>
    <property type="evidence" value="ECO:0007669"/>
    <property type="project" value="InterPro"/>
</dbReference>
<dbReference type="SMR" id="A0A1I7SMC0"/>
<dbReference type="WBParaSite" id="BXY_1420400.1">
    <property type="protein sequence ID" value="BXY_1420400.1"/>
    <property type="gene ID" value="BXY_1420400"/>
</dbReference>
<organism evidence="12 14">
    <name type="scientific">Bursaphelenchus xylophilus</name>
    <name type="common">Pinewood nematode worm</name>
    <name type="synonym">Aphelenchoides xylophilus</name>
    <dbReference type="NCBI Taxonomy" id="6326"/>
    <lineage>
        <taxon>Eukaryota</taxon>
        <taxon>Metazoa</taxon>
        <taxon>Ecdysozoa</taxon>
        <taxon>Nematoda</taxon>
        <taxon>Chromadorea</taxon>
        <taxon>Rhabditida</taxon>
        <taxon>Tylenchina</taxon>
        <taxon>Tylenchomorpha</taxon>
        <taxon>Aphelenchoidea</taxon>
        <taxon>Aphelenchoididae</taxon>
        <taxon>Bursaphelenchus</taxon>
    </lineage>
</organism>
<dbReference type="GO" id="GO:0005634">
    <property type="term" value="C:nucleus"/>
    <property type="evidence" value="ECO:0007669"/>
    <property type="project" value="TreeGrafter"/>
</dbReference>
<evidence type="ECO:0000313" key="11">
    <source>
        <dbReference type="EMBL" id="CAG9130101.1"/>
    </source>
</evidence>
<dbReference type="Proteomes" id="UP000095284">
    <property type="component" value="Unplaced"/>
</dbReference>
<keyword evidence="7" id="KW-0788">Thiol protease</keyword>
<evidence type="ECO:0000256" key="6">
    <source>
        <dbReference type="ARBA" id="ARBA00022801"/>
    </source>
</evidence>
<dbReference type="EMBL" id="CAJFCV020000006">
    <property type="protein sequence ID" value="CAG9130101.1"/>
    <property type="molecule type" value="Genomic_DNA"/>
</dbReference>
<reference evidence="11" key="2">
    <citation type="submission" date="2020-08" db="EMBL/GenBank/DDBJ databases">
        <authorList>
            <person name="Kikuchi T."/>
        </authorList>
    </citation>
    <scope>NUCLEOTIDE SEQUENCE</scope>
    <source>
        <strain evidence="10">Ka4C1</strain>
    </source>
</reference>
<dbReference type="Gene3D" id="3.90.70.10">
    <property type="entry name" value="Cysteine proteinases"/>
    <property type="match status" value="1"/>
</dbReference>
<dbReference type="InterPro" id="IPR028889">
    <property type="entry name" value="USP"/>
</dbReference>
<dbReference type="GO" id="GO:0005829">
    <property type="term" value="C:cytosol"/>
    <property type="evidence" value="ECO:0007669"/>
    <property type="project" value="TreeGrafter"/>
</dbReference>
<dbReference type="Proteomes" id="UP000659654">
    <property type="component" value="Unassembled WGS sequence"/>
</dbReference>
<evidence type="ECO:0000256" key="3">
    <source>
        <dbReference type="ARBA" id="ARBA00012759"/>
    </source>
</evidence>
<gene>
    <name evidence="10" type="ORF">BXYJ_LOCUS14464</name>
</gene>
<dbReference type="PANTHER" id="PTHR24006:SF888">
    <property type="entry name" value="UBIQUITIN CARBOXYL-TERMINAL HYDROLASE 30"/>
    <property type="match status" value="1"/>
</dbReference>
<dbReference type="GO" id="GO:0004843">
    <property type="term" value="F:cysteine-type deubiquitinase activity"/>
    <property type="evidence" value="ECO:0007669"/>
    <property type="project" value="UniProtKB-EC"/>
</dbReference>
<evidence type="ECO:0000256" key="8">
    <source>
        <dbReference type="SAM" id="MobiDB-lite"/>
    </source>
</evidence>
<reference evidence="14" key="1">
    <citation type="submission" date="2016-11" db="UniProtKB">
        <authorList>
            <consortium name="WormBaseParasite"/>
        </authorList>
    </citation>
    <scope>IDENTIFICATION</scope>
</reference>
<keyword evidence="13" id="KW-1185">Reference proteome</keyword>
<evidence type="ECO:0000256" key="7">
    <source>
        <dbReference type="ARBA" id="ARBA00022807"/>
    </source>
</evidence>
<dbReference type="InterPro" id="IPR038765">
    <property type="entry name" value="Papain-like_cys_pep_sf"/>
</dbReference>
<evidence type="ECO:0000313" key="14">
    <source>
        <dbReference type="WBParaSite" id="BXY_1420400.1"/>
    </source>
</evidence>
<accession>A0A1I7SMC0</accession>
<dbReference type="EMBL" id="CAJFDI010000006">
    <property type="protein sequence ID" value="CAD5234373.1"/>
    <property type="molecule type" value="Genomic_DNA"/>
</dbReference>
<feature type="compositionally biased region" description="Basic and acidic residues" evidence="8">
    <location>
        <begin position="60"/>
        <end position="71"/>
    </location>
</feature>
<name>A0A1I7SMC0_BURXY</name>
<evidence type="ECO:0000313" key="12">
    <source>
        <dbReference type="Proteomes" id="UP000095284"/>
    </source>
</evidence>
<dbReference type="InterPro" id="IPR001394">
    <property type="entry name" value="Peptidase_C19_UCH"/>
</dbReference>
<dbReference type="AlphaFoldDB" id="A0A1I7SMC0"/>
<dbReference type="Proteomes" id="UP000582659">
    <property type="component" value="Unassembled WGS sequence"/>
</dbReference>
<evidence type="ECO:0000256" key="4">
    <source>
        <dbReference type="ARBA" id="ARBA00022670"/>
    </source>
</evidence>
<keyword evidence="5" id="KW-0833">Ubl conjugation pathway</keyword>
<dbReference type="SUPFAM" id="SSF54001">
    <property type="entry name" value="Cysteine proteinases"/>
    <property type="match status" value="1"/>
</dbReference>
<feature type="domain" description="USP" evidence="9">
    <location>
        <begin position="88"/>
        <end position="413"/>
    </location>
</feature>
<evidence type="ECO:0000259" key="9">
    <source>
        <dbReference type="PROSITE" id="PS50235"/>
    </source>
</evidence>
<feature type="region of interest" description="Disordered" evidence="8">
    <location>
        <begin position="1"/>
        <end position="86"/>
    </location>
</feature>
<keyword evidence="4" id="KW-0645">Protease</keyword>
<protein>
    <recommendedName>
        <fullName evidence="3">ubiquitinyl hydrolase 1</fullName>
        <ecNumber evidence="3">3.4.19.12</ecNumber>
    </recommendedName>
</protein>
<dbReference type="Pfam" id="PF00443">
    <property type="entry name" value="UCH"/>
    <property type="match status" value="1"/>
</dbReference>
<dbReference type="eggNOG" id="KOG1868">
    <property type="taxonomic scope" value="Eukaryota"/>
</dbReference>
<evidence type="ECO:0000313" key="10">
    <source>
        <dbReference type="EMBL" id="CAD5234373.1"/>
    </source>
</evidence>
<dbReference type="OrthoDB" id="420187at2759"/>
<proteinExistence type="inferred from homology"/>
<comment type="catalytic activity">
    <reaction evidence="1">
        <text>Thiol-dependent hydrolysis of ester, thioester, amide, peptide and isopeptide bonds formed by the C-terminal Gly of ubiquitin (a 76-residue protein attached to proteins as an intracellular targeting signal).</text>
        <dbReference type="EC" id="3.4.19.12"/>
    </reaction>
</comment>
<keyword evidence="6" id="KW-0378">Hydrolase</keyword>
<dbReference type="PROSITE" id="PS00973">
    <property type="entry name" value="USP_2"/>
    <property type="match status" value="1"/>
</dbReference>